<reference evidence="1 2" key="1">
    <citation type="submission" date="2017-06" db="EMBL/GenBank/DDBJ databases">
        <title>Celeribacter sp. TSPH2 complete genome sequence.</title>
        <authorList>
            <person name="Woo J.-H."/>
            <person name="Kim H.-S."/>
        </authorList>
    </citation>
    <scope>NUCLEOTIDE SEQUENCE [LARGE SCALE GENOMIC DNA]</scope>
    <source>
        <strain evidence="1 2">TSPH2</strain>
    </source>
</reference>
<dbReference type="AlphaFoldDB" id="A0A291G9N2"/>
<dbReference type="SUPFAM" id="SSF63829">
    <property type="entry name" value="Calcium-dependent phosphotriesterase"/>
    <property type="match status" value="1"/>
</dbReference>
<evidence type="ECO:0000313" key="1">
    <source>
        <dbReference type="EMBL" id="ATG47139.1"/>
    </source>
</evidence>
<name>A0A291G9N2_9RHOB</name>
<keyword evidence="2" id="KW-1185">Reference proteome</keyword>
<proteinExistence type="predicted"/>
<accession>A0A291G9N2</accession>
<sequence length="364" mass="39017">MITAFKRVFDRVTGAGEAAVTVPPMDGAFKANMALENAPVWAEIPTPDNLTLWRGDVYLSSGPVLYRSDTAGTLTEVARYGAAITALAAGDTLAVAVAGQGVMLRSEMGETELVSATAFNGAGCLTAMSFAKDGTLILASGSTRHSPEDWARNLMERRHDGAVWAVKPGEAPRRLAEGLAWPAGLMCQEDRGRVIVSEAWRNRLIALPMVGGVPDVVLDNLPAYPGRLIASDAGAYLCCFAPRSQLIEFVLREPAYRTRMMAEVPPQFWVAPALRSGDSYREPLQGGAVKQLGILKPWAPTRSYGLLVALDQSFLPRRSFHSRADGTRHGITSACATEQGLLVTSYGGDVVLTLPDEARKGEQS</sequence>
<dbReference type="OrthoDB" id="8872498at2"/>
<dbReference type="STRING" id="1758178.GCA_001550095_00692"/>
<dbReference type="Proteomes" id="UP000217935">
    <property type="component" value="Chromosome"/>
</dbReference>
<organism evidence="1 2">
    <name type="scientific">Celeribacter ethanolicus</name>
    <dbReference type="NCBI Taxonomy" id="1758178"/>
    <lineage>
        <taxon>Bacteria</taxon>
        <taxon>Pseudomonadati</taxon>
        <taxon>Pseudomonadota</taxon>
        <taxon>Alphaproteobacteria</taxon>
        <taxon>Rhodobacterales</taxon>
        <taxon>Roseobacteraceae</taxon>
        <taxon>Celeribacter</taxon>
    </lineage>
</organism>
<protein>
    <submittedName>
        <fullName evidence="1">Strictosidine synthase</fullName>
    </submittedName>
</protein>
<dbReference type="RefSeq" id="WP_096805258.1">
    <property type="nucleotide sequence ID" value="NZ_CP022196.1"/>
</dbReference>
<dbReference type="Gene3D" id="2.120.10.30">
    <property type="entry name" value="TolB, C-terminal domain"/>
    <property type="match status" value="1"/>
</dbReference>
<dbReference type="InterPro" id="IPR011042">
    <property type="entry name" value="6-blade_b-propeller_TolB-like"/>
</dbReference>
<gene>
    <name evidence="1" type="ORF">CEW89_05885</name>
</gene>
<dbReference type="EMBL" id="CP022196">
    <property type="protein sequence ID" value="ATG47139.1"/>
    <property type="molecule type" value="Genomic_DNA"/>
</dbReference>
<evidence type="ECO:0000313" key="2">
    <source>
        <dbReference type="Proteomes" id="UP000217935"/>
    </source>
</evidence>
<dbReference type="KEGG" id="ceh:CEW89_05885"/>